<gene>
    <name evidence="1" type="ORF">AVDCRST_MAG56-7015</name>
</gene>
<dbReference type="AlphaFoldDB" id="A0A6J4L4Y0"/>
<protein>
    <recommendedName>
        <fullName evidence="2">Prevent host death protein, Phd antitoxin</fullName>
    </recommendedName>
</protein>
<evidence type="ECO:0000313" key="1">
    <source>
        <dbReference type="EMBL" id="CAA9323001.1"/>
    </source>
</evidence>
<organism evidence="1">
    <name type="scientific">uncultured Cytophagales bacterium</name>
    <dbReference type="NCBI Taxonomy" id="158755"/>
    <lineage>
        <taxon>Bacteria</taxon>
        <taxon>Pseudomonadati</taxon>
        <taxon>Bacteroidota</taxon>
        <taxon>Sphingobacteriia</taxon>
        <taxon>Sphingobacteriales</taxon>
        <taxon>environmental samples</taxon>
    </lineage>
</organism>
<proteinExistence type="predicted"/>
<reference evidence="1" key="1">
    <citation type="submission" date="2020-02" db="EMBL/GenBank/DDBJ databases">
        <authorList>
            <person name="Meier V. D."/>
        </authorList>
    </citation>
    <scope>NUCLEOTIDE SEQUENCE</scope>
    <source>
        <strain evidence="1">AVDCRST_MAG56</strain>
    </source>
</reference>
<sequence>MIAKEKVIDSLKDMPDRFSIDQLIDKLLFIEKVESGLSQSETGEVFSQEQARGMLKKWSH</sequence>
<evidence type="ECO:0008006" key="2">
    <source>
        <dbReference type="Google" id="ProtNLM"/>
    </source>
</evidence>
<accession>A0A6J4L4Y0</accession>
<dbReference type="EMBL" id="CADCTQ010000583">
    <property type="protein sequence ID" value="CAA9323001.1"/>
    <property type="molecule type" value="Genomic_DNA"/>
</dbReference>
<name>A0A6J4L4Y0_9SPHI</name>